<dbReference type="EMBL" id="ML991778">
    <property type="protein sequence ID" value="KAF2237864.1"/>
    <property type="molecule type" value="Genomic_DNA"/>
</dbReference>
<reference evidence="3" key="1">
    <citation type="journal article" date="2020" name="Stud. Mycol.">
        <title>101 Dothideomycetes genomes: a test case for predicting lifestyles and emergence of pathogens.</title>
        <authorList>
            <person name="Haridas S."/>
            <person name="Albert R."/>
            <person name="Binder M."/>
            <person name="Bloem J."/>
            <person name="Labutti K."/>
            <person name="Salamov A."/>
            <person name="Andreopoulos B."/>
            <person name="Baker S."/>
            <person name="Barry K."/>
            <person name="Bills G."/>
            <person name="Bluhm B."/>
            <person name="Cannon C."/>
            <person name="Castanera R."/>
            <person name="Culley D."/>
            <person name="Daum C."/>
            <person name="Ezra D."/>
            <person name="Gonzalez J."/>
            <person name="Henrissat B."/>
            <person name="Kuo A."/>
            <person name="Liang C."/>
            <person name="Lipzen A."/>
            <person name="Lutzoni F."/>
            <person name="Magnuson J."/>
            <person name="Mondo S."/>
            <person name="Nolan M."/>
            <person name="Ohm R."/>
            <person name="Pangilinan J."/>
            <person name="Park H.-J."/>
            <person name="Ramirez L."/>
            <person name="Alfaro M."/>
            <person name="Sun H."/>
            <person name="Tritt A."/>
            <person name="Yoshinaga Y."/>
            <person name="Zwiers L.-H."/>
            <person name="Turgeon B."/>
            <person name="Goodwin S."/>
            <person name="Spatafora J."/>
            <person name="Crous P."/>
            <person name="Grigoriev I."/>
        </authorList>
    </citation>
    <scope>NUCLEOTIDE SEQUENCE</scope>
    <source>
        <strain evidence="3">Tuck. ex Michener</strain>
    </source>
</reference>
<evidence type="ECO:0000256" key="1">
    <source>
        <dbReference type="SAM" id="MobiDB-lite"/>
    </source>
</evidence>
<evidence type="ECO:0000313" key="4">
    <source>
        <dbReference type="Proteomes" id="UP000800092"/>
    </source>
</evidence>
<dbReference type="Proteomes" id="UP000800092">
    <property type="component" value="Unassembled WGS sequence"/>
</dbReference>
<gene>
    <name evidence="3" type="ORF">EV356DRAFT_509764</name>
</gene>
<proteinExistence type="predicted"/>
<dbReference type="InterPro" id="IPR019007">
    <property type="entry name" value="Wbp11/ELF5/Saf1_N"/>
</dbReference>
<feature type="compositionally biased region" description="Basic and acidic residues" evidence="1">
    <location>
        <begin position="97"/>
        <end position="111"/>
    </location>
</feature>
<evidence type="ECO:0000259" key="2">
    <source>
        <dbReference type="Pfam" id="PF09429"/>
    </source>
</evidence>
<protein>
    <recommendedName>
        <fullName evidence="2">Wbp11/ELF5/Saf1 N-terminal domain-containing protein</fullName>
    </recommendedName>
</protein>
<sequence length="299" mass="33856">MPKAERTLNPAAAQRKADKAKALKKSRAQLQTQRTEKLARRNPDRLQRQIDELQDVEKSGGNLRPKDRQTLEQLERDVKAVRKAREVLGEKAPAFQRRREGDSERNGRQGGREGGVLGKRRRDGRPGGGQDDASEDVETDEDVRRIPMPRDTPPPIPRPRRERNRGENANEMPLGKQRGPHPIPEKPQVAAQTTYSAAPQIRDLQKEAINKFMPAAVRRKVTQKKGDGGRLLEPEEVDRLEKEGYGDAENVAQAAIEEAEHKMMDAVAKEGGMDFSKEEAEFERQLRNVEMEEVEDEDL</sequence>
<feature type="region of interest" description="Disordered" evidence="1">
    <location>
        <begin position="84"/>
        <end position="196"/>
    </location>
</feature>
<dbReference type="AlphaFoldDB" id="A0A6A6HI97"/>
<dbReference type="Pfam" id="PF09429">
    <property type="entry name" value="Wbp11"/>
    <property type="match status" value="1"/>
</dbReference>
<dbReference type="OrthoDB" id="5597581at2759"/>
<feature type="domain" description="Wbp11/ELF5/Saf1 N-terminal" evidence="2">
    <location>
        <begin position="5"/>
        <end position="83"/>
    </location>
</feature>
<feature type="compositionally biased region" description="Acidic residues" evidence="1">
    <location>
        <begin position="132"/>
        <end position="141"/>
    </location>
</feature>
<feature type="compositionally biased region" description="Basic and acidic residues" evidence="1">
    <location>
        <begin position="34"/>
        <end position="72"/>
    </location>
</feature>
<dbReference type="GO" id="GO:0006396">
    <property type="term" value="P:RNA processing"/>
    <property type="evidence" value="ECO:0007669"/>
    <property type="project" value="InterPro"/>
</dbReference>
<keyword evidence="4" id="KW-1185">Reference proteome</keyword>
<feature type="region of interest" description="Disordered" evidence="1">
    <location>
        <begin position="1"/>
        <end position="72"/>
    </location>
</feature>
<evidence type="ECO:0000313" key="3">
    <source>
        <dbReference type="EMBL" id="KAF2237864.1"/>
    </source>
</evidence>
<name>A0A6A6HI97_VIRVR</name>
<organism evidence="3 4">
    <name type="scientific">Viridothelium virens</name>
    <name type="common">Speckled blister lichen</name>
    <name type="synonym">Trypethelium virens</name>
    <dbReference type="NCBI Taxonomy" id="1048519"/>
    <lineage>
        <taxon>Eukaryota</taxon>
        <taxon>Fungi</taxon>
        <taxon>Dikarya</taxon>
        <taxon>Ascomycota</taxon>
        <taxon>Pezizomycotina</taxon>
        <taxon>Dothideomycetes</taxon>
        <taxon>Dothideomycetes incertae sedis</taxon>
        <taxon>Trypetheliales</taxon>
        <taxon>Trypetheliaceae</taxon>
        <taxon>Viridothelium</taxon>
    </lineage>
</organism>
<accession>A0A6A6HI97</accession>